<evidence type="ECO:0000256" key="6">
    <source>
        <dbReference type="ARBA" id="ARBA00023004"/>
    </source>
</evidence>
<dbReference type="RefSeq" id="WP_229157231.1">
    <property type="nucleotide sequence ID" value="NZ_JAJEWP010000001.1"/>
</dbReference>
<proteinExistence type="predicted"/>
<dbReference type="InterPro" id="IPR017900">
    <property type="entry name" value="4Fe4S_Fe_S_CS"/>
</dbReference>
<evidence type="ECO:0000256" key="1">
    <source>
        <dbReference type="ARBA" id="ARBA00001974"/>
    </source>
</evidence>
<organism evidence="10 11">
    <name type="scientific">Fluctibacter halophilus</name>
    <dbReference type="NCBI Taxonomy" id="226011"/>
    <lineage>
        <taxon>Bacteria</taxon>
        <taxon>Pseudomonadati</taxon>
        <taxon>Pseudomonadota</taxon>
        <taxon>Gammaproteobacteria</taxon>
        <taxon>Alteromonadales</taxon>
        <taxon>Alteromonadaceae</taxon>
        <taxon>Fluctibacter</taxon>
    </lineage>
</organism>
<dbReference type="Pfam" id="PF01565">
    <property type="entry name" value="FAD_binding_4"/>
    <property type="match status" value="1"/>
</dbReference>
<feature type="domain" description="4Fe-4S ferredoxin-type" evidence="8">
    <location>
        <begin position="656"/>
        <end position="689"/>
    </location>
</feature>
<keyword evidence="2" id="KW-0285">Flavoprotein</keyword>
<dbReference type="SUPFAM" id="SSF56176">
    <property type="entry name" value="FAD-binding/transporter-associated domain-like"/>
    <property type="match status" value="1"/>
</dbReference>
<evidence type="ECO:0000256" key="3">
    <source>
        <dbReference type="ARBA" id="ARBA00022723"/>
    </source>
</evidence>
<evidence type="ECO:0000259" key="8">
    <source>
        <dbReference type="PROSITE" id="PS51379"/>
    </source>
</evidence>
<keyword evidence="4" id="KW-0274">FAD</keyword>
<keyword evidence="3" id="KW-0479">Metal-binding</keyword>
<dbReference type="Pfam" id="PF02913">
    <property type="entry name" value="FAD-oxidase_C"/>
    <property type="match status" value="1"/>
</dbReference>
<keyword evidence="11" id="KW-1185">Reference proteome</keyword>
<protein>
    <submittedName>
        <fullName evidence="10">FAD-binding oxidoreductase</fullName>
    </submittedName>
</protein>
<accession>A0ABS8G474</accession>
<dbReference type="InterPro" id="IPR016164">
    <property type="entry name" value="FAD-linked_Oxase-like_C"/>
</dbReference>
<feature type="domain" description="FAD-binding PCMH-type" evidence="9">
    <location>
        <begin position="48"/>
        <end position="279"/>
    </location>
</feature>
<reference evidence="10 11" key="1">
    <citation type="submission" date="2021-10" db="EMBL/GenBank/DDBJ databases">
        <title>Draft genome of Aestuariibacter halophilus JC2043.</title>
        <authorList>
            <person name="Emsley S.A."/>
            <person name="Pfannmuller K.M."/>
            <person name="Ushijima B."/>
            <person name="Saw J.H."/>
            <person name="Videau P."/>
        </authorList>
    </citation>
    <scope>NUCLEOTIDE SEQUENCE [LARGE SCALE GENOMIC DNA]</scope>
    <source>
        <strain evidence="10 11">JC2043</strain>
    </source>
</reference>
<keyword evidence="7" id="KW-0411">Iron-sulfur</keyword>
<evidence type="ECO:0000256" key="2">
    <source>
        <dbReference type="ARBA" id="ARBA00022630"/>
    </source>
</evidence>
<dbReference type="PROSITE" id="PS00198">
    <property type="entry name" value="4FE4S_FER_1"/>
    <property type="match status" value="1"/>
</dbReference>
<dbReference type="Gene3D" id="1.10.45.10">
    <property type="entry name" value="Vanillyl-alcohol Oxidase, Chain A, domain 4"/>
    <property type="match status" value="1"/>
</dbReference>
<dbReference type="Proteomes" id="UP001520878">
    <property type="component" value="Unassembled WGS sequence"/>
</dbReference>
<dbReference type="InterPro" id="IPR016166">
    <property type="entry name" value="FAD-bd_PCMH"/>
</dbReference>
<name>A0ABS8G474_9ALTE</name>
<dbReference type="PROSITE" id="PS51379">
    <property type="entry name" value="4FE4S_FER_2"/>
    <property type="match status" value="1"/>
</dbReference>
<evidence type="ECO:0000256" key="5">
    <source>
        <dbReference type="ARBA" id="ARBA00023002"/>
    </source>
</evidence>
<keyword evidence="6" id="KW-0408">Iron</keyword>
<dbReference type="InterPro" id="IPR016171">
    <property type="entry name" value="Vanillyl_alc_oxidase_C-sub2"/>
</dbReference>
<dbReference type="SUPFAM" id="SSF46548">
    <property type="entry name" value="alpha-helical ferredoxin"/>
    <property type="match status" value="1"/>
</dbReference>
<dbReference type="InterPro" id="IPR017896">
    <property type="entry name" value="4Fe4S_Fe-S-bd"/>
</dbReference>
<evidence type="ECO:0000256" key="7">
    <source>
        <dbReference type="ARBA" id="ARBA00023014"/>
    </source>
</evidence>
<evidence type="ECO:0000313" key="11">
    <source>
        <dbReference type="Proteomes" id="UP001520878"/>
    </source>
</evidence>
<keyword evidence="5" id="KW-0560">Oxidoreductase</keyword>
<dbReference type="InterPro" id="IPR016169">
    <property type="entry name" value="FAD-bd_PCMH_sub2"/>
</dbReference>
<gene>
    <name evidence="10" type="ORF">LJ739_03625</name>
</gene>
<evidence type="ECO:0000313" key="10">
    <source>
        <dbReference type="EMBL" id="MCC2615325.1"/>
    </source>
</evidence>
<dbReference type="EMBL" id="JAJEWP010000001">
    <property type="protein sequence ID" value="MCC2615325.1"/>
    <property type="molecule type" value="Genomic_DNA"/>
</dbReference>
<dbReference type="Gene3D" id="3.30.70.2740">
    <property type="match status" value="1"/>
</dbReference>
<dbReference type="InterPro" id="IPR004113">
    <property type="entry name" value="FAD-bd_oxidored_4_C"/>
</dbReference>
<dbReference type="Gene3D" id="3.30.465.10">
    <property type="match status" value="1"/>
</dbReference>
<dbReference type="InterPro" id="IPR036318">
    <property type="entry name" value="FAD-bd_PCMH-like_sf"/>
</dbReference>
<evidence type="ECO:0000259" key="9">
    <source>
        <dbReference type="PROSITE" id="PS51387"/>
    </source>
</evidence>
<dbReference type="Pfam" id="PF13183">
    <property type="entry name" value="Fer4_8"/>
    <property type="match status" value="1"/>
</dbReference>
<dbReference type="PANTHER" id="PTHR11748">
    <property type="entry name" value="D-LACTATE DEHYDROGENASE"/>
    <property type="match status" value="1"/>
</dbReference>
<sequence length="1016" mass="112011">MLPALDPHAALHQQYIAFLDALQGSDFGGDIERGYASRVAVATDNSIYQQLPQAVVFPTGVEDLEILGQVATAHPTVCFSARGGGTGTNGQSLTAGIVVDMSRHMNRILEIDAENGWVRVQCGVVKDQLNDALRPHGYFFAPDLSTSNRATIGGMINTDASGQGSLVYGKTSDHVLELTSVLADGTRIDTAPMGVEDARRVVAKGGPLASILQQALDTCLGYREQVLKVFPRLNRFLTGYDLEHAISDDLATVDVSRLITGSEGSLAFVAEAKLNITPIQTYKALVNVKYDSFESALRHAPHMVAAKATSVETVDSKVLNLAKQDIVWHSVADLIKPVPGCEVEGLNMVEYNSNDQDEIKAKIAALETELSSEEARNKHGVIGFQVTFEKADIGKIYAMRKKAVGLLGKADGWQKPIAFAEDTAVPPENLADFIMEFRALLDKHDLAYGMFGHVDAGVLHVRPALDMCDPKQAELMASLSDQVVSLVAKYGGLMWGEHGKGYRSEYGPAFFGPELFTQLRAIKGAFDPLNRMNPGKICTPLDSDASLVRVTDPKRGDHDRQIPIEVRNDFAPALSCNGNGLCFNYDTSSPMCPSSKITADRRHSPKGRASMMREWLRLLAQHKVDVHALEDDPETHKHAWFARLRNTLRRNEVVDFSHEVKEVMDGCLACKACATQCPVNVDVPTFRARFLALYYQRYLRPMKDHLVANIERMAPLLAVAPALVNSIQGWRPVRYLIRQWVGYVDPPPLSVPTLKKRLADKHSDIQLTLPRLRALDEEARQKTVLIVQDPFTSFYEAELVEDCVSLLQTLGYRPCVLPFRPNGKPQHVKGFLQRFEATAKDSAAFLNEIADLGLPMIGLDASLVLCYRDEYTKALGEERGDFNVQLFHEWFVNESVSGALKGDTEYALFGHCTEKTALPSMEKDWQTIFDRFGLKLQSVAVGCCGMAGTYGHEAANLSNSVGIYKLSWQQALQQYSPSQCLATGFSCRSQVKRIEGAKPRHPLQALLAHLTEEPAQ</sequence>
<comment type="cofactor">
    <cofactor evidence="1">
        <name>FAD</name>
        <dbReference type="ChEBI" id="CHEBI:57692"/>
    </cofactor>
</comment>
<dbReference type="SUPFAM" id="SSF55103">
    <property type="entry name" value="FAD-linked oxidases, C-terminal domain"/>
    <property type="match status" value="1"/>
</dbReference>
<evidence type="ECO:0000256" key="4">
    <source>
        <dbReference type="ARBA" id="ARBA00022827"/>
    </source>
</evidence>
<dbReference type="PANTHER" id="PTHR11748:SF119">
    <property type="entry name" value="D-2-HYDROXYGLUTARATE DEHYDROGENASE"/>
    <property type="match status" value="1"/>
</dbReference>
<dbReference type="InterPro" id="IPR006094">
    <property type="entry name" value="Oxid_FAD_bind_N"/>
</dbReference>
<dbReference type="PROSITE" id="PS51387">
    <property type="entry name" value="FAD_PCMH"/>
    <property type="match status" value="1"/>
</dbReference>
<comment type="caution">
    <text evidence="10">The sequence shown here is derived from an EMBL/GenBank/DDBJ whole genome shotgun (WGS) entry which is preliminary data.</text>
</comment>